<dbReference type="CDD" id="cd02440">
    <property type="entry name" value="AdoMet_MTases"/>
    <property type="match status" value="1"/>
</dbReference>
<sequence length="323" mass="37450">MPSEKKLLIAYNNHFSRKVHEYVKKKKLKPLFLGEHHFLVKANPKIFENETIRPFLIHAQEVKSFTNDKKMRAHIAKHAQQMGNDAHALRAWSVDDAKLSGRDMEVKNGIALEKMGVKMNPTQNHNMWFILRYKKKYYASVKPFSLDEHFFPYKDNKFTEKETITRSGKKLQYLLATLDVNPQNKVIADLGCGSGGWTEALLERGAKHIFAIDKTILDTKLQKNKRVTYIPKKAEDAPKIPQKVDIVVCDINVNPEHARKILFQFIRKNPSANEAIITQKVMGGKDLSLIPRKGILKGKWHVKTATNAWWARREYYLHLIKRK</sequence>
<dbReference type="AlphaFoldDB" id="A0A8T4C7S3"/>
<feature type="domain" description="Ribosomal RNA methyltransferase FtsJ" evidence="1">
    <location>
        <begin position="165"/>
        <end position="254"/>
    </location>
</feature>
<dbReference type="GO" id="GO:0008168">
    <property type="term" value="F:methyltransferase activity"/>
    <property type="evidence" value="ECO:0007669"/>
    <property type="project" value="UniProtKB-KW"/>
</dbReference>
<dbReference type="Proteomes" id="UP000774699">
    <property type="component" value="Unassembled WGS sequence"/>
</dbReference>
<accession>A0A8T4C7S3</accession>
<dbReference type="EMBL" id="VGJJ01000006">
    <property type="protein sequence ID" value="MBM3281990.1"/>
    <property type="molecule type" value="Genomic_DNA"/>
</dbReference>
<dbReference type="PANTHER" id="PTHR37524:SF2">
    <property type="entry name" value="RIBOSOMAL RNA METHYLTRANSFERASE FTSJ DOMAIN-CONTAINING PROTEIN"/>
    <property type="match status" value="1"/>
</dbReference>
<evidence type="ECO:0000313" key="3">
    <source>
        <dbReference type="Proteomes" id="UP000774699"/>
    </source>
</evidence>
<dbReference type="SUPFAM" id="SSF53335">
    <property type="entry name" value="S-adenosyl-L-methionine-dependent methyltransferases"/>
    <property type="match status" value="1"/>
</dbReference>
<dbReference type="Pfam" id="PF01728">
    <property type="entry name" value="FtsJ"/>
    <property type="match status" value="1"/>
</dbReference>
<dbReference type="GO" id="GO:0032259">
    <property type="term" value="P:methylation"/>
    <property type="evidence" value="ECO:0007669"/>
    <property type="project" value="UniProtKB-KW"/>
</dbReference>
<gene>
    <name evidence="2" type="ORF">FJY86_01445</name>
</gene>
<name>A0A8T4C7S3_9ARCH</name>
<organism evidence="2 3">
    <name type="scientific">Candidatus Iainarchaeum sp</name>
    <dbReference type="NCBI Taxonomy" id="3101447"/>
    <lineage>
        <taxon>Archaea</taxon>
        <taxon>Candidatus Iainarchaeota</taxon>
        <taxon>Candidatus Iainarchaeia</taxon>
        <taxon>Candidatus Iainarchaeales</taxon>
        <taxon>Candidatus Iainarchaeaceae</taxon>
        <taxon>Candidatus Iainarchaeum</taxon>
    </lineage>
</organism>
<proteinExistence type="predicted"/>
<dbReference type="Gene3D" id="3.40.50.150">
    <property type="entry name" value="Vaccinia Virus protein VP39"/>
    <property type="match status" value="1"/>
</dbReference>
<evidence type="ECO:0000259" key="1">
    <source>
        <dbReference type="Pfam" id="PF01728"/>
    </source>
</evidence>
<reference evidence="2" key="1">
    <citation type="submission" date="2019-03" db="EMBL/GenBank/DDBJ databases">
        <title>Lake Tanganyika Metagenome-Assembled Genomes (MAGs).</title>
        <authorList>
            <person name="Tran P."/>
        </authorList>
    </citation>
    <scope>NUCLEOTIDE SEQUENCE</scope>
    <source>
        <strain evidence="2">M_DeepCast_50m_m2_156</strain>
    </source>
</reference>
<dbReference type="InterPro" id="IPR002877">
    <property type="entry name" value="RNA_MeTrfase_FtsJ_dom"/>
</dbReference>
<keyword evidence="2" id="KW-0489">Methyltransferase</keyword>
<dbReference type="PANTHER" id="PTHR37524">
    <property type="entry name" value="RIBOSOMAL RNA LARGE SUBUNIT METHYLTRANSFERASE M"/>
    <property type="match status" value="1"/>
</dbReference>
<keyword evidence="2" id="KW-0808">Transferase</keyword>
<evidence type="ECO:0000313" key="2">
    <source>
        <dbReference type="EMBL" id="MBM3281990.1"/>
    </source>
</evidence>
<dbReference type="InterPro" id="IPR029063">
    <property type="entry name" value="SAM-dependent_MTases_sf"/>
</dbReference>
<protein>
    <submittedName>
        <fullName evidence="2">Methyltransferase domain-containing protein</fullName>
    </submittedName>
</protein>
<comment type="caution">
    <text evidence="2">The sequence shown here is derived from an EMBL/GenBank/DDBJ whole genome shotgun (WGS) entry which is preliminary data.</text>
</comment>